<keyword evidence="2" id="KW-1003">Cell membrane</keyword>
<feature type="domain" description="Major facilitator superfamily (MFS) profile" evidence="8">
    <location>
        <begin position="19"/>
        <end position="404"/>
    </location>
</feature>
<feature type="transmembrane region" description="Helical" evidence="7">
    <location>
        <begin position="262"/>
        <end position="283"/>
    </location>
</feature>
<keyword evidence="3 7" id="KW-0812">Transmembrane</keyword>
<dbReference type="SUPFAM" id="SSF103473">
    <property type="entry name" value="MFS general substrate transporter"/>
    <property type="match status" value="1"/>
</dbReference>
<evidence type="ECO:0000256" key="4">
    <source>
        <dbReference type="ARBA" id="ARBA00022989"/>
    </source>
</evidence>
<dbReference type="InterPro" id="IPR011701">
    <property type="entry name" value="MFS"/>
</dbReference>
<dbReference type="Gene3D" id="1.20.1250.20">
    <property type="entry name" value="MFS general substrate transporter like domains"/>
    <property type="match status" value="1"/>
</dbReference>
<keyword evidence="10" id="KW-1185">Reference proteome</keyword>
<evidence type="ECO:0000259" key="8">
    <source>
        <dbReference type="PROSITE" id="PS50850"/>
    </source>
</evidence>
<protein>
    <submittedName>
        <fullName evidence="9">MFS transporter</fullName>
    </submittedName>
</protein>
<comment type="caution">
    <text evidence="9">The sequence shown here is derived from an EMBL/GenBank/DDBJ whole genome shotgun (WGS) entry which is preliminary data.</text>
</comment>
<dbReference type="Pfam" id="PF07690">
    <property type="entry name" value="MFS_1"/>
    <property type="match status" value="1"/>
</dbReference>
<evidence type="ECO:0000256" key="3">
    <source>
        <dbReference type="ARBA" id="ARBA00022692"/>
    </source>
</evidence>
<comment type="subcellular location">
    <subcellularLocation>
        <location evidence="1">Cell membrane</location>
        <topology evidence="1">Multi-pass membrane protein</topology>
    </subcellularLocation>
</comment>
<evidence type="ECO:0000256" key="7">
    <source>
        <dbReference type="SAM" id="Phobius"/>
    </source>
</evidence>
<dbReference type="EMBL" id="JAQFWP010000062">
    <property type="protein sequence ID" value="MDA2807763.1"/>
    <property type="molecule type" value="Genomic_DNA"/>
</dbReference>
<keyword evidence="4 7" id="KW-1133">Transmembrane helix</keyword>
<feature type="transmembrane region" description="Helical" evidence="7">
    <location>
        <begin position="28"/>
        <end position="46"/>
    </location>
</feature>
<dbReference type="Proteomes" id="UP001165685">
    <property type="component" value="Unassembled WGS sequence"/>
</dbReference>
<dbReference type="CDD" id="cd06173">
    <property type="entry name" value="MFS_MefA_like"/>
    <property type="match status" value="1"/>
</dbReference>
<sequence length="444" mass="44842">MTGGPRSRGDVLAPLRSGAFRALGAGRALMYFGNGLAQVALAFVVLDATGSVVHLGLVIGTRTLANVALLLAGGVLADRLPRAAVLRGACAVAALSQGLLALALAAGAASMPLMLVLAAVNGAAAAANLPAAASLVPQTVPASLLRQANGLMRIGVETGRLIGMSAGTLLVALLGSAAAIAADAGAFALAGVCFAFVRVPAASEADPAPSHPLRDLADGWSEFVRRSWVWVVVVQFLVVNMVHSSMVAVIGPVIADDVFGRATWGLLLTANSVGLLAGGLLAARWQPRRALLFGVGLTAVEAAPILALGVAPAPVLLFPLFFLAGMAMEQFNVAWEVSLQENIPQERLARVYSYDALGSLLAVPLGQAVAGPVAETAGPGPALTGAAALSLGATALALCAPGVRTLRRRPAAPLTSSSLEVVSWGSDGAAEGRRPGHTEEEHPP</sequence>
<dbReference type="PANTHER" id="PTHR23513:SF11">
    <property type="entry name" value="STAPHYLOFERRIN A TRANSPORTER"/>
    <property type="match status" value="1"/>
</dbReference>
<evidence type="ECO:0000256" key="1">
    <source>
        <dbReference type="ARBA" id="ARBA00004651"/>
    </source>
</evidence>
<evidence type="ECO:0000256" key="2">
    <source>
        <dbReference type="ARBA" id="ARBA00022475"/>
    </source>
</evidence>
<reference evidence="9" key="1">
    <citation type="submission" date="2023-01" db="EMBL/GenBank/DDBJ databases">
        <title>Draft genome sequence of Nocardiopsis sp. LSu2-4 isolated from halophytes.</title>
        <authorList>
            <person name="Duangmal K."/>
            <person name="Chantavorakit T."/>
        </authorList>
    </citation>
    <scope>NUCLEOTIDE SEQUENCE</scope>
    <source>
        <strain evidence="9">LSu2-4</strain>
    </source>
</reference>
<feature type="compositionally biased region" description="Basic and acidic residues" evidence="6">
    <location>
        <begin position="430"/>
        <end position="444"/>
    </location>
</feature>
<feature type="transmembrane region" description="Helical" evidence="7">
    <location>
        <begin position="227"/>
        <end position="250"/>
    </location>
</feature>
<evidence type="ECO:0000313" key="9">
    <source>
        <dbReference type="EMBL" id="MDA2807763.1"/>
    </source>
</evidence>
<dbReference type="InterPro" id="IPR036259">
    <property type="entry name" value="MFS_trans_sf"/>
</dbReference>
<evidence type="ECO:0000256" key="6">
    <source>
        <dbReference type="SAM" id="MobiDB-lite"/>
    </source>
</evidence>
<gene>
    <name evidence="9" type="ORF">O4U47_24855</name>
</gene>
<feature type="transmembrane region" description="Helical" evidence="7">
    <location>
        <begin position="290"/>
        <end position="310"/>
    </location>
</feature>
<feature type="transmembrane region" description="Helical" evidence="7">
    <location>
        <begin position="52"/>
        <end position="77"/>
    </location>
</feature>
<feature type="region of interest" description="Disordered" evidence="6">
    <location>
        <begin position="423"/>
        <end position="444"/>
    </location>
</feature>
<organism evidence="9 10">
    <name type="scientific">Nocardiopsis suaedae</name>
    <dbReference type="NCBI Taxonomy" id="3018444"/>
    <lineage>
        <taxon>Bacteria</taxon>
        <taxon>Bacillati</taxon>
        <taxon>Actinomycetota</taxon>
        <taxon>Actinomycetes</taxon>
        <taxon>Streptosporangiales</taxon>
        <taxon>Nocardiopsidaceae</taxon>
        <taxon>Nocardiopsis</taxon>
    </lineage>
</organism>
<evidence type="ECO:0000256" key="5">
    <source>
        <dbReference type="ARBA" id="ARBA00023136"/>
    </source>
</evidence>
<dbReference type="PANTHER" id="PTHR23513">
    <property type="entry name" value="INTEGRAL MEMBRANE EFFLUX PROTEIN-RELATED"/>
    <property type="match status" value="1"/>
</dbReference>
<keyword evidence="5 7" id="KW-0472">Membrane</keyword>
<evidence type="ECO:0000313" key="10">
    <source>
        <dbReference type="Proteomes" id="UP001165685"/>
    </source>
</evidence>
<dbReference type="PROSITE" id="PS50850">
    <property type="entry name" value="MFS"/>
    <property type="match status" value="1"/>
</dbReference>
<name>A0ABT4TSW2_9ACTN</name>
<proteinExistence type="predicted"/>
<dbReference type="InterPro" id="IPR020846">
    <property type="entry name" value="MFS_dom"/>
</dbReference>
<dbReference type="RefSeq" id="WP_270680385.1">
    <property type="nucleotide sequence ID" value="NZ_JAQFWP010000062.1"/>
</dbReference>
<accession>A0ABT4TSW2</accession>